<evidence type="ECO:0000256" key="2">
    <source>
        <dbReference type="ARBA" id="ARBA00008711"/>
    </source>
</evidence>
<dbReference type="RefSeq" id="WP_303736015.1">
    <property type="nucleotide sequence ID" value="NZ_SUTE01000007.1"/>
</dbReference>
<dbReference type="PROSITE" id="PS00374">
    <property type="entry name" value="MGMT"/>
    <property type="match status" value="1"/>
</dbReference>
<sequence>MINIKHYTSPIGDILLASRNEKLIGAWFEGQKYYLANVSDEIIEKDDETLIQAKKWLDSYFNGEKPLTDELELAPVGTDFRKEVWKILCEIPYGKTISYKDIADKIAKKRGIEKMSSQAVGGAVGHNPISIIIPCHRVVGSKGELTGYAAGIDKKKFLLKHEKYYSVADLYKK</sequence>
<comment type="caution">
    <text evidence="12">The sequence shown here is derived from an EMBL/GenBank/DDBJ whole genome shotgun (WGS) entry which is preliminary data.</text>
</comment>
<feature type="domain" description="Methylated-DNA-[protein]-cysteine S-methyltransferase DNA binding" evidence="10">
    <location>
        <begin position="79"/>
        <end position="163"/>
    </location>
</feature>
<dbReference type="Pfam" id="PF01035">
    <property type="entry name" value="DNA_binding_1"/>
    <property type="match status" value="1"/>
</dbReference>
<dbReference type="GO" id="GO:0003908">
    <property type="term" value="F:methylated-DNA-[protein]-cysteine S-methyltransferase activity"/>
    <property type="evidence" value="ECO:0007669"/>
    <property type="project" value="UniProtKB-UniRule"/>
</dbReference>
<evidence type="ECO:0000256" key="9">
    <source>
        <dbReference type="HAMAP-Rule" id="MF_00772"/>
    </source>
</evidence>
<gene>
    <name evidence="9" type="primary">ogt</name>
    <name evidence="12" type="ORF">E7Z73_01300</name>
</gene>
<keyword evidence="3 9" id="KW-0963">Cytoplasm</keyword>
<dbReference type="InterPro" id="IPR036631">
    <property type="entry name" value="MGMT_N_sf"/>
</dbReference>
<dbReference type="Pfam" id="PF02870">
    <property type="entry name" value="Methyltransf_1N"/>
    <property type="match status" value="1"/>
</dbReference>
<comment type="miscellaneous">
    <text evidence="9">This enzyme catalyzes only one turnover and therefore is not strictly catalytic. According to one definition, an enzyme is a biocatalyst that acts repeatedly and over many reaction cycles.</text>
</comment>
<dbReference type="PANTHER" id="PTHR10815:SF5">
    <property type="entry name" value="METHYLATED-DNA--PROTEIN-CYSTEINE METHYLTRANSFERASE"/>
    <property type="match status" value="1"/>
</dbReference>
<dbReference type="FunFam" id="1.10.10.10:FF:000214">
    <property type="entry name" value="Methylated-DNA--protein-cysteine methyltransferase"/>
    <property type="match status" value="1"/>
</dbReference>
<reference evidence="12" key="1">
    <citation type="submission" date="2019-04" db="EMBL/GenBank/DDBJ databases">
        <title>Evolution of Biomass-Degrading Anaerobic Consortia Revealed by Metagenomics.</title>
        <authorList>
            <person name="Peng X."/>
        </authorList>
    </citation>
    <scope>NUCLEOTIDE SEQUENCE</scope>
    <source>
        <strain evidence="12">SIG12</strain>
    </source>
</reference>
<accession>A0A8T3V8I0</accession>
<protein>
    <recommendedName>
        <fullName evidence="9">Methylated-DNA--protein-cysteine methyltransferase</fullName>
        <ecNumber evidence="9">2.1.1.63</ecNumber>
    </recommendedName>
    <alternativeName>
        <fullName evidence="9">6-O-methylguanine-DNA methyltransferase</fullName>
        <shortName evidence="9">MGMT</shortName>
    </alternativeName>
    <alternativeName>
        <fullName evidence="9">O-6-methylguanine-DNA-alkyltransferase</fullName>
    </alternativeName>
</protein>
<comment type="similarity">
    <text evidence="2 9">Belongs to the MGMT family.</text>
</comment>
<comment type="function">
    <text evidence="9">Involved in the cellular defense against the biological effects of O6-methylguanine (O6-MeG) and O4-methylthymine (O4-MeT) in DNA. Repairs the methylated nucleobase in DNA by stoichiometrically transferring the methyl group to a cysteine residue in the enzyme. This is a suicide reaction: the enzyme is irreversibly inactivated.</text>
</comment>
<dbReference type="InterPro" id="IPR008332">
    <property type="entry name" value="MethylG_MeTrfase_N"/>
</dbReference>
<dbReference type="NCBIfam" id="TIGR00589">
    <property type="entry name" value="ogt"/>
    <property type="match status" value="1"/>
</dbReference>
<feature type="domain" description="Methylguanine DNA methyltransferase ribonuclease-like" evidence="11">
    <location>
        <begin position="7"/>
        <end position="73"/>
    </location>
</feature>
<dbReference type="InterPro" id="IPR036217">
    <property type="entry name" value="MethylDNA_cys_MeTrfase_DNAb"/>
</dbReference>
<evidence type="ECO:0000259" key="10">
    <source>
        <dbReference type="Pfam" id="PF01035"/>
    </source>
</evidence>
<evidence type="ECO:0000256" key="3">
    <source>
        <dbReference type="ARBA" id="ARBA00022490"/>
    </source>
</evidence>
<evidence type="ECO:0000313" key="13">
    <source>
        <dbReference type="Proteomes" id="UP000762703"/>
    </source>
</evidence>
<dbReference type="Proteomes" id="UP000762703">
    <property type="component" value="Unassembled WGS sequence"/>
</dbReference>
<dbReference type="Gene3D" id="1.10.10.10">
    <property type="entry name" value="Winged helix-like DNA-binding domain superfamily/Winged helix DNA-binding domain"/>
    <property type="match status" value="1"/>
</dbReference>
<organism evidence="12 13">
    <name type="scientific">Methanobrevibacter millerae</name>
    <dbReference type="NCBI Taxonomy" id="230361"/>
    <lineage>
        <taxon>Archaea</taxon>
        <taxon>Methanobacteriati</taxon>
        <taxon>Methanobacteriota</taxon>
        <taxon>Methanomada group</taxon>
        <taxon>Methanobacteria</taxon>
        <taxon>Methanobacteriales</taxon>
        <taxon>Methanobacteriaceae</taxon>
        <taxon>Methanobrevibacter</taxon>
    </lineage>
</organism>
<name>A0A8T3V8I0_9EURY</name>
<dbReference type="SUPFAM" id="SSF53155">
    <property type="entry name" value="Methylated DNA-protein cysteine methyltransferase domain"/>
    <property type="match status" value="1"/>
</dbReference>
<dbReference type="EC" id="2.1.1.63" evidence="9"/>
<dbReference type="EMBL" id="SUTE01000007">
    <property type="protein sequence ID" value="MBE6504368.1"/>
    <property type="molecule type" value="Genomic_DNA"/>
</dbReference>
<evidence type="ECO:0000256" key="5">
    <source>
        <dbReference type="ARBA" id="ARBA00022679"/>
    </source>
</evidence>
<evidence type="ECO:0000256" key="6">
    <source>
        <dbReference type="ARBA" id="ARBA00022763"/>
    </source>
</evidence>
<dbReference type="AlphaFoldDB" id="A0A8T3V8I0"/>
<evidence type="ECO:0000256" key="4">
    <source>
        <dbReference type="ARBA" id="ARBA00022603"/>
    </source>
</evidence>
<dbReference type="GO" id="GO:0032259">
    <property type="term" value="P:methylation"/>
    <property type="evidence" value="ECO:0007669"/>
    <property type="project" value="UniProtKB-KW"/>
</dbReference>
<comment type="catalytic activity">
    <reaction evidence="1 9">
        <text>a 4-O-methyl-thymidine in DNA + L-cysteinyl-[protein] = a thymidine in DNA + S-methyl-L-cysteinyl-[protein]</text>
        <dbReference type="Rhea" id="RHEA:53428"/>
        <dbReference type="Rhea" id="RHEA-COMP:10131"/>
        <dbReference type="Rhea" id="RHEA-COMP:10132"/>
        <dbReference type="Rhea" id="RHEA-COMP:13555"/>
        <dbReference type="Rhea" id="RHEA-COMP:13556"/>
        <dbReference type="ChEBI" id="CHEBI:29950"/>
        <dbReference type="ChEBI" id="CHEBI:82612"/>
        <dbReference type="ChEBI" id="CHEBI:137386"/>
        <dbReference type="ChEBI" id="CHEBI:137387"/>
        <dbReference type="EC" id="2.1.1.63"/>
    </reaction>
</comment>
<dbReference type="SUPFAM" id="SSF46767">
    <property type="entry name" value="Methylated DNA-protein cysteine methyltransferase, C-terminal domain"/>
    <property type="match status" value="1"/>
</dbReference>
<keyword evidence="6 9" id="KW-0227">DNA damage</keyword>
<keyword evidence="7 9" id="KW-0234">DNA repair</keyword>
<feature type="active site" description="Nucleophile; methyl group acceptor" evidence="9">
    <location>
        <position position="135"/>
    </location>
</feature>
<evidence type="ECO:0000256" key="1">
    <source>
        <dbReference type="ARBA" id="ARBA00001286"/>
    </source>
</evidence>
<dbReference type="CDD" id="cd06445">
    <property type="entry name" value="ATase"/>
    <property type="match status" value="1"/>
</dbReference>
<dbReference type="GO" id="GO:0005737">
    <property type="term" value="C:cytoplasm"/>
    <property type="evidence" value="ECO:0007669"/>
    <property type="project" value="UniProtKB-SubCell"/>
</dbReference>
<dbReference type="Gene3D" id="3.30.160.70">
    <property type="entry name" value="Methylated DNA-protein cysteine methyltransferase domain"/>
    <property type="match status" value="1"/>
</dbReference>
<evidence type="ECO:0000259" key="11">
    <source>
        <dbReference type="Pfam" id="PF02870"/>
    </source>
</evidence>
<dbReference type="InterPro" id="IPR036388">
    <property type="entry name" value="WH-like_DNA-bd_sf"/>
</dbReference>
<dbReference type="InterPro" id="IPR014048">
    <property type="entry name" value="MethylDNA_cys_MeTrfase_DNA-bd"/>
</dbReference>
<dbReference type="HAMAP" id="MF_00772">
    <property type="entry name" value="OGT"/>
    <property type="match status" value="1"/>
</dbReference>
<evidence type="ECO:0000256" key="7">
    <source>
        <dbReference type="ARBA" id="ARBA00023204"/>
    </source>
</evidence>
<comment type="catalytic activity">
    <reaction evidence="8 9">
        <text>a 6-O-methyl-2'-deoxyguanosine in DNA + L-cysteinyl-[protein] = S-methyl-L-cysteinyl-[protein] + a 2'-deoxyguanosine in DNA</text>
        <dbReference type="Rhea" id="RHEA:24000"/>
        <dbReference type="Rhea" id="RHEA-COMP:10131"/>
        <dbReference type="Rhea" id="RHEA-COMP:10132"/>
        <dbReference type="Rhea" id="RHEA-COMP:11367"/>
        <dbReference type="Rhea" id="RHEA-COMP:11368"/>
        <dbReference type="ChEBI" id="CHEBI:29950"/>
        <dbReference type="ChEBI" id="CHEBI:82612"/>
        <dbReference type="ChEBI" id="CHEBI:85445"/>
        <dbReference type="ChEBI" id="CHEBI:85448"/>
        <dbReference type="EC" id="2.1.1.63"/>
    </reaction>
</comment>
<comment type="subcellular location">
    <subcellularLocation>
        <location evidence="9">Cytoplasm</location>
    </subcellularLocation>
</comment>
<dbReference type="GO" id="GO:0006307">
    <property type="term" value="P:DNA alkylation repair"/>
    <property type="evidence" value="ECO:0007669"/>
    <property type="project" value="UniProtKB-UniRule"/>
</dbReference>
<proteinExistence type="inferred from homology"/>
<dbReference type="InterPro" id="IPR001497">
    <property type="entry name" value="MethylDNA_cys_MeTrfase_AS"/>
</dbReference>
<keyword evidence="5 9" id="KW-0808">Transferase</keyword>
<evidence type="ECO:0000313" key="12">
    <source>
        <dbReference type="EMBL" id="MBE6504368.1"/>
    </source>
</evidence>
<evidence type="ECO:0000256" key="8">
    <source>
        <dbReference type="ARBA" id="ARBA00049348"/>
    </source>
</evidence>
<dbReference type="InterPro" id="IPR023546">
    <property type="entry name" value="MGMT"/>
</dbReference>
<dbReference type="PANTHER" id="PTHR10815">
    <property type="entry name" value="METHYLATED-DNA--PROTEIN-CYSTEINE METHYLTRANSFERASE"/>
    <property type="match status" value="1"/>
</dbReference>
<keyword evidence="4 9" id="KW-0489">Methyltransferase</keyword>